<dbReference type="Proteomes" id="UP000806542">
    <property type="component" value="Unassembled WGS sequence"/>
</dbReference>
<keyword evidence="2" id="KW-1133">Transmembrane helix</keyword>
<proteinExistence type="inferred from homology"/>
<comment type="similarity">
    <text evidence="1">Belongs to the LytR/CpsA/Psr (LCP) family.</text>
</comment>
<dbReference type="RefSeq" id="WP_226392845.1">
    <property type="nucleotide sequence ID" value="NZ_JADCKB010000013.1"/>
</dbReference>
<dbReference type="PANTHER" id="PTHR33392:SF6">
    <property type="entry name" value="POLYISOPRENYL-TEICHOIC ACID--PEPTIDOGLYCAN TEICHOIC ACID TRANSFERASE TAGU"/>
    <property type="match status" value="1"/>
</dbReference>
<dbReference type="PANTHER" id="PTHR33392">
    <property type="entry name" value="POLYISOPRENYL-TEICHOIC ACID--PEPTIDOGLYCAN TEICHOIC ACID TRANSFERASE TAGU"/>
    <property type="match status" value="1"/>
</dbReference>
<dbReference type="Pfam" id="PF03816">
    <property type="entry name" value="LytR_cpsA_psr"/>
    <property type="match status" value="1"/>
</dbReference>
<dbReference type="AlphaFoldDB" id="A0A9D5M667"/>
<evidence type="ECO:0000259" key="3">
    <source>
        <dbReference type="Pfam" id="PF03816"/>
    </source>
</evidence>
<keyword evidence="2" id="KW-0812">Transmembrane</keyword>
<accession>A0A9D5M667</accession>
<reference evidence="4" key="1">
    <citation type="submission" date="2020-10" db="EMBL/GenBank/DDBJ databases">
        <title>ChiBAC.</title>
        <authorList>
            <person name="Zenner C."/>
            <person name="Hitch T.C.A."/>
            <person name="Clavel T."/>
        </authorList>
    </citation>
    <scope>NUCLEOTIDE SEQUENCE</scope>
    <source>
        <strain evidence="4">DSM 107454</strain>
    </source>
</reference>
<dbReference type="NCBIfam" id="TIGR00350">
    <property type="entry name" value="lytR_cpsA_psr"/>
    <property type="match status" value="1"/>
</dbReference>
<dbReference type="InterPro" id="IPR004474">
    <property type="entry name" value="LytR_CpsA_psr"/>
</dbReference>
<keyword evidence="5" id="KW-1185">Reference proteome</keyword>
<sequence length="293" mass="32899">MRIKSPLRFTILIVTILIVIWMFYNFIIALQTGEKFSFFGNGLSENVHTFVVAGVDEDGYRTDLILLCQVNRKDKKVSVLQIPRDTKIDNKRNDKKINSAYYSGFDVMSGEIEQVTGLEPENYVMVGFDGFCDIVDALGGVTVDVPIRMQYDDPAQNLKIDLQPGKQKLDGEQAEMFMRFRKNNDGTGYPEGDVGRLAAQQTLYDAVADKLLSPVGLFRAPAVLSAVKKNTETDFSGFEIFGIMKDVMIIGKDNIEIFTLPGQGKYIGNISYFVHDKAATQQLIQENFVLDEE</sequence>
<dbReference type="InterPro" id="IPR050922">
    <property type="entry name" value="LytR/CpsA/Psr_CW_biosynth"/>
</dbReference>
<comment type="caution">
    <text evidence="4">The sequence shown here is derived from an EMBL/GenBank/DDBJ whole genome shotgun (WGS) entry which is preliminary data.</text>
</comment>
<dbReference type="EMBL" id="JADCKB010000013">
    <property type="protein sequence ID" value="MBE5040294.1"/>
    <property type="molecule type" value="Genomic_DNA"/>
</dbReference>
<feature type="transmembrane region" description="Helical" evidence="2">
    <location>
        <begin position="7"/>
        <end position="27"/>
    </location>
</feature>
<evidence type="ECO:0000256" key="2">
    <source>
        <dbReference type="SAM" id="Phobius"/>
    </source>
</evidence>
<dbReference type="Gene3D" id="3.40.630.190">
    <property type="entry name" value="LCP protein"/>
    <property type="match status" value="1"/>
</dbReference>
<evidence type="ECO:0000313" key="4">
    <source>
        <dbReference type="EMBL" id="MBE5040294.1"/>
    </source>
</evidence>
<evidence type="ECO:0000313" key="5">
    <source>
        <dbReference type="Proteomes" id="UP000806542"/>
    </source>
</evidence>
<gene>
    <name evidence="4" type="ORF">INF28_07440</name>
</gene>
<feature type="domain" description="Cell envelope-related transcriptional attenuator" evidence="3">
    <location>
        <begin position="61"/>
        <end position="211"/>
    </location>
</feature>
<keyword evidence="2" id="KW-0472">Membrane</keyword>
<name>A0A9D5M667_9FIRM</name>
<protein>
    <submittedName>
        <fullName evidence="4">LCP family protein</fullName>
    </submittedName>
</protein>
<organism evidence="4 5">
    <name type="scientific">Ructibacterium gallinarum</name>
    <dbReference type="NCBI Taxonomy" id="2779355"/>
    <lineage>
        <taxon>Bacteria</taxon>
        <taxon>Bacillati</taxon>
        <taxon>Bacillota</taxon>
        <taxon>Clostridia</taxon>
        <taxon>Eubacteriales</taxon>
        <taxon>Oscillospiraceae</taxon>
        <taxon>Ructibacterium</taxon>
    </lineage>
</organism>
<evidence type="ECO:0000256" key="1">
    <source>
        <dbReference type="ARBA" id="ARBA00006068"/>
    </source>
</evidence>